<dbReference type="InterPro" id="IPR001810">
    <property type="entry name" value="F-box_dom"/>
</dbReference>
<dbReference type="Pfam" id="PF12937">
    <property type="entry name" value="F-box-like"/>
    <property type="match status" value="1"/>
</dbReference>
<dbReference type="SMART" id="SM00256">
    <property type="entry name" value="FBOX"/>
    <property type="match status" value="1"/>
</dbReference>
<accession>A0AAD8RHC8</accession>
<dbReference type="PROSITE" id="PS50181">
    <property type="entry name" value="FBOX"/>
    <property type="match status" value="1"/>
</dbReference>
<evidence type="ECO:0000313" key="3">
    <source>
        <dbReference type="Proteomes" id="UP001231189"/>
    </source>
</evidence>
<evidence type="ECO:0000313" key="2">
    <source>
        <dbReference type="EMBL" id="KAK1620830.1"/>
    </source>
</evidence>
<name>A0AAD8RHC8_LOLMU</name>
<dbReference type="SUPFAM" id="SSF81383">
    <property type="entry name" value="F-box domain"/>
    <property type="match status" value="1"/>
</dbReference>
<gene>
    <name evidence="2" type="ORF">QYE76_026347</name>
</gene>
<dbReference type="InterPro" id="IPR036047">
    <property type="entry name" value="F-box-like_dom_sf"/>
</dbReference>
<reference evidence="2" key="1">
    <citation type="submission" date="2023-07" db="EMBL/GenBank/DDBJ databases">
        <title>A chromosome-level genome assembly of Lolium multiflorum.</title>
        <authorList>
            <person name="Chen Y."/>
            <person name="Copetti D."/>
            <person name="Kolliker R."/>
            <person name="Studer B."/>
        </authorList>
    </citation>
    <scope>NUCLEOTIDE SEQUENCE</scope>
    <source>
        <strain evidence="2">02402/16</strain>
        <tissue evidence="2">Leaf</tissue>
    </source>
</reference>
<dbReference type="AlphaFoldDB" id="A0AAD8RHC8"/>
<evidence type="ECO:0000259" key="1">
    <source>
        <dbReference type="PROSITE" id="PS50181"/>
    </source>
</evidence>
<dbReference type="PANTHER" id="PTHR32278:SF142">
    <property type="entry name" value="OS02G0812600 PROTEIN"/>
    <property type="match status" value="1"/>
</dbReference>
<sequence>METAACWIERLPEELLAAVISLTSPPDACRVAAVSRAFLTAADSDDVWSRFLPGDLPRFVDAYESFLMALPSCKARFLRLSDDPALLLGRVTRMWLDKATGGKCYMLSARALNISWGDEPNYWRWIHLDVLHHGKRITCEAAQLLHVAWLEVRGKIDSRMLSPNSAYGVYLVFRLDPKTHGLGFPFQEGLINVGGSVSTRRACLHGYDEDGAGGVVPRKYVVDSTHTYWPRTSSSHTVLVEDDVTLPQRRADGWLELELADGFYNHEDDDGEVRVALNETKRLYSKGGLIVRSIEFRIKQQNI</sequence>
<dbReference type="Pfam" id="PF14299">
    <property type="entry name" value="PP2"/>
    <property type="match status" value="1"/>
</dbReference>
<protein>
    <recommendedName>
        <fullName evidence="1">F-box domain-containing protein</fullName>
    </recommendedName>
</protein>
<comment type="caution">
    <text evidence="2">The sequence shown here is derived from an EMBL/GenBank/DDBJ whole genome shotgun (WGS) entry which is preliminary data.</text>
</comment>
<dbReference type="InterPro" id="IPR025886">
    <property type="entry name" value="PP2-like"/>
</dbReference>
<dbReference type="Gene3D" id="1.20.1280.50">
    <property type="match status" value="1"/>
</dbReference>
<proteinExistence type="predicted"/>
<dbReference type="PANTHER" id="PTHR32278">
    <property type="entry name" value="F-BOX DOMAIN-CONTAINING PROTEIN"/>
    <property type="match status" value="1"/>
</dbReference>
<organism evidence="2 3">
    <name type="scientific">Lolium multiflorum</name>
    <name type="common">Italian ryegrass</name>
    <name type="synonym">Lolium perenne subsp. multiflorum</name>
    <dbReference type="NCBI Taxonomy" id="4521"/>
    <lineage>
        <taxon>Eukaryota</taxon>
        <taxon>Viridiplantae</taxon>
        <taxon>Streptophyta</taxon>
        <taxon>Embryophyta</taxon>
        <taxon>Tracheophyta</taxon>
        <taxon>Spermatophyta</taxon>
        <taxon>Magnoliopsida</taxon>
        <taxon>Liliopsida</taxon>
        <taxon>Poales</taxon>
        <taxon>Poaceae</taxon>
        <taxon>BOP clade</taxon>
        <taxon>Pooideae</taxon>
        <taxon>Poodae</taxon>
        <taxon>Poeae</taxon>
        <taxon>Poeae Chloroplast Group 2 (Poeae type)</taxon>
        <taxon>Loliodinae</taxon>
        <taxon>Loliinae</taxon>
        <taxon>Lolium</taxon>
    </lineage>
</organism>
<dbReference type="Proteomes" id="UP001231189">
    <property type="component" value="Unassembled WGS sequence"/>
</dbReference>
<dbReference type="CDD" id="cd22162">
    <property type="entry name" value="F-box_AtSKIP3-like"/>
    <property type="match status" value="1"/>
</dbReference>
<feature type="domain" description="F-box" evidence="1">
    <location>
        <begin position="5"/>
        <end position="51"/>
    </location>
</feature>
<keyword evidence="3" id="KW-1185">Reference proteome</keyword>
<dbReference type="EMBL" id="JAUUTY010000006">
    <property type="protein sequence ID" value="KAK1620830.1"/>
    <property type="molecule type" value="Genomic_DNA"/>
</dbReference>